<protein>
    <submittedName>
        <fullName evidence="6">TetR family transcriptional regulator</fullName>
    </submittedName>
</protein>
<evidence type="ECO:0000313" key="6">
    <source>
        <dbReference type="EMBL" id="MEI6001522.1"/>
    </source>
</evidence>
<proteinExistence type="predicted"/>
<dbReference type="InterPro" id="IPR009057">
    <property type="entry name" value="Homeodomain-like_sf"/>
</dbReference>
<dbReference type="PROSITE" id="PS50977">
    <property type="entry name" value="HTH_TETR_2"/>
    <property type="match status" value="1"/>
</dbReference>
<dbReference type="PANTHER" id="PTHR47506">
    <property type="entry name" value="TRANSCRIPTIONAL REGULATORY PROTEIN"/>
    <property type="match status" value="1"/>
</dbReference>
<dbReference type="Gene3D" id="1.10.357.10">
    <property type="entry name" value="Tetracycline Repressor, domain 2"/>
    <property type="match status" value="1"/>
</dbReference>
<dbReference type="InterPro" id="IPR036271">
    <property type="entry name" value="Tet_transcr_reg_TetR-rel_C_sf"/>
</dbReference>
<dbReference type="Pfam" id="PF00440">
    <property type="entry name" value="TetR_N"/>
    <property type="match status" value="1"/>
</dbReference>
<reference evidence="6 7" key="1">
    <citation type="journal article" date="2022" name="Arch. Microbiol.">
        <title>Paraburkholderia bengalensis sp. nov. isolated from roots of Oryza sativa, IR64.</title>
        <authorList>
            <person name="Nag P."/>
            <person name="Mondal N."/>
            <person name="Sarkar J."/>
            <person name="Das S."/>
        </authorList>
    </citation>
    <scope>NUCLEOTIDE SEQUENCE [LARGE SCALE GENOMIC DNA]</scope>
    <source>
        <strain evidence="6 7">IR64_4_BI</strain>
    </source>
</reference>
<dbReference type="SUPFAM" id="SSF48498">
    <property type="entry name" value="Tetracyclin repressor-like, C-terminal domain"/>
    <property type="match status" value="1"/>
</dbReference>
<keyword evidence="7" id="KW-1185">Reference proteome</keyword>
<dbReference type="InterPro" id="IPR054156">
    <property type="entry name" value="YxaF_TetR_C"/>
</dbReference>
<comment type="caution">
    <text evidence="6">The sequence shown here is derived from an EMBL/GenBank/DDBJ whole genome shotgun (WGS) entry which is preliminary data.</text>
</comment>
<accession>A0ABU8J169</accession>
<organism evidence="6 7">
    <name type="scientific">Paraburkholderia bengalensis</name>
    <dbReference type="NCBI Taxonomy" id="2747562"/>
    <lineage>
        <taxon>Bacteria</taxon>
        <taxon>Pseudomonadati</taxon>
        <taxon>Pseudomonadota</taxon>
        <taxon>Betaproteobacteria</taxon>
        <taxon>Burkholderiales</taxon>
        <taxon>Burkholderiaceae</taxon>
        <taxon>Paraburkholderia</taxon>
    </lineage>
</organism>
<keyword evidence="1" id="KW-0805">Transcription regulation</keyword>
<dbReference type="EMBL" id="JACFYJ010000076">
    <property type="protein sequence ID" value="MEI6001522.1"/>
    <property type="molecule type" value="Genomic_DNA"/>
</dbReference>
<keyword evidence="3" id="KW-0804">Transcription</keyword>
<gene>
    <name evidence="6" type="ORF">H3V53_31500</name>
</gene>
<evidence type="ECO:0000256" key="1">
    <source>
        <dbReference type="ARBA" id="ARBA00023015"/>
    </source>
</evidence>
<evidence type="ECO:0000256" key="3">
    <source>
        <dbReference type="ARBA" id="ARBA00023163"/>
    </source>
</evidence>
<name>A0ABU8J169_9BURK</name>
<dbReference type="PRINTS" id="PR00455">
    <property type="entry name" value="HTHTETR"/>
</dbReference>
<evidence type="ECO:0000256" key="2">
    <source>
        <dbReference type="ARBA" id="ARBA00023125"/>
    </source>
</evidence>
<dbReference type="InterPro" id="IPR001647">
    <property type="entry name" value="HTH_TetR"/>
</dbReference>
<feature type="domain" description="HTH tetR-type" evidence="5">
    <location>
        <begin position="9"/>
        <end position="69"/>
    </location>
</feature>
<dbReference type="Gene3D" id="1.10.10.60">
    <property type="entry name" value="Homeodomain-like"/>
    <property type="match status" value="1"/>
</dbReference>
<feature type="DNA-binding region" description="H-T-H motif" evidence="4">
    <location>
        <begin position="32"/>
        <end position="51"/>
    </location>
</feature>
<evidence type="ECO:0000256" key="4">
    <source>
        <dbReference type="PROSITE-ProRule" id="PRU00335"/>
    </source>
</evidence>
<dbReference type="Pfam" id="PF21993">
    <property type="entry name" value="TetR_C_13_2"/>
    <property type="match status" value="1"/>
</dbReference>
<dbReference type="RefSeq" id="WP_336601237.1">
    <property type="nucleotide sequence ID" value="NZ_JACFYJ010000076.1"/>
</dbReference>
<dbReference type="Proteomes" id="UP001386437">
    <property type="component" value="Unassembled WGS sequence"/>
</dbReference>
<keyword evidence="2 4" id="KW-0238">DNA-binding</keyword>
<evidence type="ECO:0000259" key="5">
    <source>
        <dbReference type="PROSITE" id="PS50977"/>
    </source>
</evidence>
<dbReference type="PANTHER" id="PTHR47506:SF7">
    <property type="entry name" value="TRANSCRIPTIONAL REGULATORY PROTEIN"/>
    <property type="match status" value="1"/>
</dbReference>
<sequence length="190" mass="20115">MKKSKAETADTRRRIVDVAAREFRANGIQSTGLADLMSSAGLSHGGFYRHFESKDHLVAEACEAGLTAIIERLEAAAGDRVGKAGFDAIVDAYVSTSHRDDPAEGCPLAGMGSELARADTHTRAAAARGFDGLVEVLAKRSGRRRKEAAHSEAVFALSAMIGALTMARVVEDPDASAAILRDVKQHLNAL</sequence>
<dbReference type="SUPFAM" id="SSF46689">
    <property type="entry name" value="Homeodomain-like"/>
    <property type="match status" value="1"/>
</dbReference>
<evidence type="ECO:0000313" key="7">
    <source>
        <dbReference type="Proteomes" id="UP001386437"/>
    </source>
</evidence>